<dbReference type="Proteomes" id="UP000320813">
    <property type="component" value="Unassembled WGS sequence"/>
</dbReference>
<evidence type="ECO:0000256" key="2">
    <source>
        <dbReference type="ARBA" id="ARBA00022763"/>
    </source>
</evidence>
<keyword evidence="1 7" id="KW-0479">Metal-binding</keyword>
<evidence type="ECO:0000256" key="1">
    <source>
        <dbReference type="ARBA" id="ARBA00022723"/>
    </source>
</evidence>
<proteinExistence type="inferred from homology"/>
<organism evidence="9 10">
    <name type="scientific">Candidatus Acidulodesulfobacterium ferriphilum</name>
    <dbReference type="NCBI Taxonomy" id="2597223"/>
    <lineage>
        <taxon>Bacteria</taxon>
        <taxon>Deltaproteobacteria</taxon>
        <taxon>Candidatus Acidulodesulfobacterales</taxon>
        <taxon>Candidatus Acidulodesulfobacterium</taxon>
    </lineage>
</organism>
<evidence type="ECO:0000313" key="9">
    <source>
        <dbReference type="EMBL" id="RZD15229.1"/>
    </source>
</evidence>
<keyword evidence="4 7" id="KW-0862">Zinc</keyword>
<evidence type="ECO:0000256" key="5">
    <source>
        <dbReference type="ARBA" id="ARBA00023172"/>
    </source>
</evidence>
<dbReference type="PANTHER" id="PTHR30446">
    <property type="entry name" value="RECOMBINATION PROTEIN RECR"/>
    <property type="match status" value="1"/>
</dbReference>
<dbReference type="InterPro" id="IPR034137">
    <property type="entry name" value="TOPRIM_RecR"/>
</dbReference>
<feature type="zinc finger region" description="C4-type" evidence="7">
    <location>
        <begin position="59"/>
        <end position="74"/>
    </location>
</feature>
<dbReference type="InterPro" id="IPR000093">
    <property type="entry name" value="DNA_Rcmb_RecR"/>
</dbReference>
<dbReference type="AlphaFoldDB" id="A0A519BD87"/>
<dbReference type="GO" id="GO:0003677">
    <property type="term" value="F:DNA binding"/>
    <property type="evidence" value="ECO:0007669"/>
    <property type="project" value="UniProtKB-UniRule"/>
</dbReference>
<dbReference type="PROSITE" id="PS01300">
    <property type="entry name" value="RECR"/>
    <property type="match status" value="1"/>
</dbReference>
<evidence type="ECO:0000256" key="7">
    <source>
        <dbReference type="HAMAP-Rule" id="MF_00017"/>
    </source>
</evidence>
<dbReference type="HAMAP" id="MF_00017">
    <property type="entry name" value="RecR"/>
    <property type="match status" value="1"/>
</dbReference>
<name>A0A519BD87_9DELT</name>
<dbReference type="EMBL" id="SGBD01000001">
    <property type="protein sequence ID" value="RZD15229.1"/>
    <property type="molecule type" value="Genomic_DNA"/>
</dbReference>
<accession>A0A519BD87</accession>
<keyword evidence="6 7" id="KW-0234">DNA repair</keyword>
<dbReference type="Gene3D" id="3.30.60.80">
    <property type="match status" value="1"/>
</dbReference>
<comment type="caution">
    <text evidence="9">The sequence shown here is derived from an EMBL/GenBank/DDBJ whole genome shotgun (WGS) entry which is preliminary data.</text>
</comment>
<dbReference type="Gene3D" id="3.40.1360.10">
    <property type="match status" value="1"/>
</dbReference>
<dbReference type="Pfam" id="PF21175">
    <property type="entry name" value="RecR_C"/>
    <property type="match status" value="1"/>
</dbReference>
<dbReference type="SUPFAM" id="SSF111304">
    <property type="entry name" value="Recombination protein RecR"/>
    <property type="match status" value="1"/>
</dbReference>
<dbReference type="NCBIfam" id="TIGR00615">
    <property type="entry name" value="recR"/>
    <property type="match status" value="1"/>
</dbReference>
<keyword evidence="2 7" id="KW-0227">DNA damage</keyword>
<feature type="domain" description="Toprim" evidence="8">
    <location>
        <begin position="82"/>
        <end position="177"/>
    </location>
</feature>
<comment type="function">
    <text evidence="7">May play a role in DNA repair. It seems to be involved in an RecBC-independent recombinational process of DNA repair. It may act with RecF and RecO.</text>
</comment>
<reference evidence="9 10" key="1">
    <citation type="submission" date="2019-01" db="EMBL/GenBank/DDBJ databases">
        <title>Insights into ecological role of a new deltaproteobacterial order Candidatus Sinidesulfobacterales (Sva0485) by metagenomics and metatranscriptomics.</title>
        <authorList>
            <person name="Tan S."/>
            <person name="Liu J."/>
            <person name="Fang Y."/>
            <person name="Hedlund B.P."/>
            <person name="Lian Z.H."/>
            <person name="Huang L.Y."/>
            <person name="Li J.T."/>
            <person name="Huang L.N."/>
            <person name="Li W.J."/>
            <person name="Jiang H.C."/>
            <person name="Dong H.L."/>
            <person name="Shu W.S."/>
        </authorList>
    </citation>
    <scope>NUCLEOTIDE SEQUENCE [LARGE SCALE GENOMIC DNA]</scope>
    <source>
        <strain evidence="9">AP3</strain>
    </source>
</reference>
<dbReference type="PANTHER" id="PTHR30446:SF0">
    <property type="entry name" value="RECOMBINATION PROTEIN RECR"/>
    <property type="match status" value="1"/>
</dbReference>
<comment type="similarity">
    <text evidence="7">Belongs to the RecR family.</text>
</comment>
<dbReference type="GO" id="GO:0008270">
    <property type="term" value="F:zinc ion binding"/>
    <property type="evidence" value="ECO:0007669"/>
    <property type="project" value="UniProtKB-KW"/>
</dbReference>
<dbReference type="GO" id="GO:0006281">
    <property type="term" value="P:DNA repair"/>
    <property type="evidence" value="ECO:0007669"/>
    <property type="project" value="UniProtKB-UniRule"/>
</dbReference>
<gene>
    <name evidence="7 9" type="primary">recR</name>
    <name evidence="9" type="ORF">EVJ47_02885</name>
</gene>
<evidence type="ECO:0000256" key="6">
    <source>
        <dbReference type="ARBA" id="ARBA00023204"/>
    </source>
</evidence>
<dbReference type="CDD" id="cd01025">
    <property type="entry name" value="TOPRIM_recR"/>
    <property type="match status" value="1"/>
</dbReference>
<keyword evidence="3 7" id="KW-0863">Zinc-finger</keyword>
<dbReference type="InterPro" id="IPR006171">
    <property type="entry name" value="TOPRIM_dom"/>
</dbReference>
<dbReference type="Pfam" id="PF13662">
    <property type="entry name" value="Toprim_4"/>
    <property type="match status" value="1"/>
</dbReference>
<dbReference type="Pfam" id="PF02132">
    <property type="entry name" value="RecR_ZnF"/>
    <property type="match status" value="1"/>
</dbReference>
<protein>
    <recommendedName>
        <fullName evidence="7">Recombination protein RecR</fullName>
    </recommendedName>
</protein>
<dbReference type="SMART" id="SM00493">
    <property type="entry name" value="TOPRIM"/>
    <property type="match status" value="1"/>
</dbReference>
<dbReference type="InterPro" id="IPR023627">
    <property type="entry name" value="Rcmb_RecR"/>
</dbReference>
<dbReference type="PROSITE" id="PS50880">
    <property type="entry name" value="TOPRIM"/>
    <property type="match status" value="1"/>
</dbReference>
<dbReference type="GO" id="GO:0006310">
    <property type="term" value="P:DNA recombination"/>
    <property type="evidence" value="ECO:0007669"/>
    <property type="project" value="UniProtKB-UniRule"/>
</dbReference>
<dbReference type="Gene3D" id="1.10.8.420">
    <property type="entry name" value="RecR Domain 1"/>
    <property type="match status" value="1"/>
</dbReference>
<evidence type="ECO:0000313" key="10">
    <source>
        <dbReference type="Proteomes" id="UP000320813"/>
    </source>
</evidence>
<sequence length="201" mass="22440">MSINQSDYIRDIVSAFKKLPGIGERSARRLAFYILSQNESVAYSLANAIKDAKQNIKLCKNCFNLSGEDFCPICKNTSRNSKLLCVVENPEIIYVFEKSGNFNGFYHVLHGLINPLEGITPSDIKLKELALRVEQGGFEEIILALNPNSNGEATMVYIQKILSPYNVHITALARGIPIGSDLEYVDKDTLSEAINYRKNFG</sequence>
<evidence type="ECO:0000259" key="8">
    <source>
        <dbReference type="PROSITE" id="PS50880"/>
    </source>
</evidence>
<keyword evidence="5 7" id="KW-0233">DNA recombination</keyword>
<dbReference type="Pfam" id="PF21176">
    <property type="entry name" value="RecR_HhH"/>
    <property type="match status" value="1"/>
</dbReference>
<evidence type="ECO:0000256" key="3">
    <source>
        <dbReference type="ARBA" id="ARBA00022771"/>
    </source>
</evidence>
<dbReference type="InterPro" id="IPR015967">
    <property type="entry name" value="Rcmb_RecR_Znf"/>
</dbReference>
<evidence type="ECO:0000256" key="4">
    <source>
        <dbReference type="ARBA" id="ARBA00022833"/>
    </source>
</evidence>